<proteinExistence type="predicted"/>
<sequence length="52" mass="6106">YYTDKGKQFWLVTKGKGVLNIELKNESYKRIILGIDNNVKWAKKISDARFSK</sequence>
<gene>
    <name evidence="1" type="ORF">LCGC14_2851730</name>
</gene>
<name>A0A0F8YUZ9_9ZZZZ</name>
<dbReference type="EMBL" id="LAZR01054866">
    <property type="protein sequence ID" value="KKK77620.1"/>
    <property type="molecule type" value="Genomic_DNA"/>
</dbReference>
<protein>
    <submittedName>
        <fullName evidence="1">Uncharacterized protein</fullName>
    </submittedName>
</protein>
<evidence type="ECO:0000313" key="1">
    <source>
        <dbReference type="EMBL" id="KKK77620.1"/>
    </source>
</evidence>
<organism evidence="1">
    <name type="scientific">marine sediment metagenome</name>
    <dbReference type="NCBI Taxonomy" id="412755"/>
    <lineage>
        <taxon>unclassified sequences</taxon>
        <taxon>metagenomes</taxon>
        <taxon>ecological metagenomes</taxon>
    </lineage>
</organism>
<reference evidence="1" key="1">
    <citation type="journal article" date="2015" name="Nature">
        <title>Complex archaea that bridge the gap between prokaryotes and eukaryotes.</title>
        <authorList>
            <person name="Spang A."/>
            <person name="Saw J.H."/>
            <person name="Jorgensen S.L."/>
            <person name="Zaremba-Niedzwiedzka K."/>
            <person name="Martijn J."/>
            <person name="Lind A.E."/>
            <person name="van Eijk R."/>
            <person name="Schleper C."/>
            <person name="Guy L."/>
            <person name="Ettema T.J."/>
        </authorList>
    </citation>
    <scope>NUCLEOTIDE SEQUENCE</scope>
</reference>
<accession>A0A0F8YUZ9</accession>
<dbReference type="AlphaFoldDB" id="A0A0F8YUZ9"/>
<feature type="non-terminal residue" evidence="1">
    <location>
        <position position="1"/>
    </location>
</feature>
<comment type="caution">
    <text evidence="1">The sequence shown here is derived from an EMBL/GenBank/DDBJ whole genome shotgun (WGS) entry which is preliminary data.</text>
</comment>